<dbReference type="InterPro" id="IPR013694">
    <property type="entry name" value="VIT"/>
</dbReference>
<keyword evidence="1" id="KW-1133">Transmembrane helix</keyword>
<dbReference type="EMBL" id="BMIB01000002">
    <property type="protein sequence ID" value="GGH66066.1"/>
    <property type="molecule type" value="Genomic_DNA"/>
</dbReference>
<evidence type="ECO:0000313" key="3">
    <source>
        <dbReference type="EMBL" id="GGH66066.1"/>
    </source>
</evidence>
<feature type="transmembrane region" description="Helical" evidence="1">
    <location>
        <begin position="191"/>
        <end position="211"/>
    </location>
</feature>
<feature type="transmembrane region" description="Helical" evidence="1">
    <location>
        <begin position="153"/>
        <end position="179"/>
    </location>
</feature>
<feature type="transmembrane region" description="Helical" evidence="1">
    <location>
        <begin position="814"/>
        <end position="833"/>
    </location>
</feature>
<dbReference type="RefSeq" id="WP_188951877.1">
    <property type="nucleotide sequence ID" value="NZ_BMIB01000002.1"/>
</dbReference>
<dbReference type="NCBIfam" id="TIGR04477">
    <property type="entry name" value="sorted_by_XrtN"/>
    <property type="match status" value="1"/>
</dbReference>
<dbReference type="InterPro" id="IPR031005">
    <property type="entry name" value="Sorted_by_XrtN"/>
</dbReference>
<evidence type="ECO:0000259" key="2">
    <source>
        <dbReference type="PROSITE" id="PS51468"/>
    </source>
</evidence>
<dbReference type="AlphaFoldDB" id="A0A917MX47"/>
<keyword evidence="1" id="KW-0472">Membrane</keyword>
<dbReference type="PROSITE" id="PS51468">
    <property type="entry name" value="VIT"/>
    <property type="match status" value="1"/>
</dbReference>
<organism evidence="3 4">
    <name type="scientific">Filimonas zeae</name>
    <dbReference type="NCBI Taxonomy" id="1737353"/>
    <lineage>
        <taxon>Bacteria</taxon>
        <taxon>Pseudomonadati</taxon>
        <taxon>Bacteroidota</taxon>
        <taxon>Chitinophagia</taxon>
        <taxon>Chitinophagales</taxon>
        <taxon>Chitinophagaceae</taxon>
        <taxon>Filimonas</taxon>
    </lineage>
</organism>
<protein>
    <recommendedName>
        <fullName evidence="2">VIT domain-containing protein</fullName>
    </recommendedName>
</protein>
<feature type="transmembrane region" description="Helical" evidence="1">
    <location>
        <begin position="12"/>
        <end position="33"/>
    </location>
</feature>
<feature type="transmembrane region" description="Helical" evidence="1">
    <location>
        <begin position="39"/>
        <end position="57"/>
    </location>
</feature>
<feature type="transmembrane region" description="Helical" evidence="1">
    <location>
        <begin position="128"/>
        <end position="147"/>
    </location>
</feature>
<dbReference type="Pfam" id="PF08487">
    <property type="entry name" value="VIT"/>
    <property type="match status" value="1"/>
</dbReference>
<name>A0A917MX47_9BACT</name>
<accession>A0A917MX47</accession>
<reference evidence="3" key="2">
    <citation type="submission" date="2020-09" db="EMBL/GenBank/DDBJ databases">
        <authorList>
            <person name="Sun Q."/>
            <person name="Zhou Y."/>
        </authorList>
    </citation>
    <scope>NUCLEOTIDE SEQUENCE</scope>
    <source>
        <strain evidence="3">CGMCC 1.15290</strain>
    </source>
</reference>
<feature type="transmembrane region" description="Helical" evidence="1">
    <location>
        <begin position="91"/>
        <end position="116"/>
    </location>
</feature>
<keyword evidence="1" id="KW-0812">Transmembrane</keyword>
<comment type="caution">
    <text evidence="3">The sequence shown here is derived from an EMBL/GenBank/DDBJ whole genome shotgun (WGS) entry which is preliminary data.</text>
</comment>
<evidence type="ECO:0000256" key="1">
    <source>
        <dbReference type="SAM" id="Phobius"/>
    </source>
</evidence>
<keyword evidence="4" id="KW-1185">Reference proteome</keyword>
<gene>
    <name evidence="3" type="ORF">GCM10011379_19850</name>
</gene>
<feature type="transmembrane region" description="Helical" evidence="1">
    <location>
        <begin position="69"/>
        <end position="85"/>
    </location>
</feature>
<feature type="domain" description="VIT" evidence="2">
    <location>
        <begin position="316"/>
        <end position="451"/>
    </location>
</feature>
<proteinExistence type="predicted"/>
<dbReference type="Proteomes" id="UP000627292">
    <property type="component" value="Unassembled WGS sequence"/>
</dbReference>
<sequence>MLTLKEKWNDTVWSTGMLLLLVQILLFVAPLLFQIQTEALFMIHIGLAGCYFLVLLFSGRLKKGREGLHVFWIFLVLFLISAYGLNRQMEVFQSATLWMCWVLVISCINYLSFYFFTNMPGRLQQLQTFILGASLPFYAYLALYLVPLYGISLLAAIGIGISLHTFVPLLFFIYSVVLIKRYQLTGSRYRYALMAGIAFSVIITICFVFLWCVNLSHINRKYGDASIEGNPALPAWVNTARTLPQNMVTEKMLKTGLVYETADAGHMSFFSLPSRSIDEQRKHDPLVITSSLLAGTINMADEKRIKVLEAMYQARHQAQERLWLGDHLFTDKVDTKVAIWPSFRMSYTELGVVISNQAPPSPWSDGAEEAIYSFQLPQGSVVTSLSLWINGREEKGLLTTKAQADTAYKTIVGVQRRDPSVVHWQEGNIITVRVFPVLRNQHRKFKIGVTSPLQLRNNQLYYTSVFFKGPDWSGAKATTEVQVMGPQTAVHLPLSFVRAGEQTYLQSGSYKTDWEMSVSNTEPSGEAFVFNGKAWHPEPYTPVTDTTSFTHVYLDINEAWTSEECNTAYQMVKYKKVYVANEKDELTQVTEENKSRLFKELRQYRFSLFPFFRIKEPFSALVVSKGTFTSPVLHDLKGHGFLQQLQQCFANGQRIKLFNIGDTLSPYIRTLKEFRAFHYAAGNLIQLSGLLRSRQFVAGTENDNRIELPEAGMAIIQSDSALARSNGTAPDHLMRLFAYNHILQKSGTALLAGEEVPEPVITEAQQAYVVSPASSLIVLETQQDYDRFDIKASKNSLQNAAHQATGSVPEPHEWVLIIIVLLVLIFAVYRPSLL</sequence>
<reference evidence="3" key="1">
    <citation type="journal article" date="2014" name="Int. J. Syst. Evol. Microbiol.">
        <title>Complete genome sequence of Corynebacterium casei LMG S-19264T (=DSM 44701T), isolated from a smear-ripened cheese.</title>
        <authorList>
            <consortium name="US DOE Joint Genome Institute (JGI-PGF)"/>
            <person name="Walter F."/>
            <person name="Albersmeier A."/>
            <person name="Kalinowski J."/>
            <person name="Ruckert C."/>
        </authorList>
    </citation>
    <scope>NUCLEOTIDE SEQUENCE</scope>
    <source>
        <strain evidence="3">CGMCC 1.15290</strain>
    </source>
</reference>
<evidence type="ECO:0000313" key="4">
    <source>
        <dbReference type="Proteomes" id="UP000627292"/>
    </source>
</evidence>